<dbReference type="EMBL" id="LBMM01010152">
    <property type="protein sequence ID" value="KMQ87645.1"/>
    <property type="molecule type" value="Genomic_DNA"/>
</dbReference>
<proteinExistence type="predicted"/>
<sequence length="126" mass="14809">MAVFVATAHVDVNFMKCILDFYKVNDKMFLIECINDNSYCIVEDDDVYGDGKIEEHSVVHFDWNGRSHEGVVKMKSESQTDLKKKLKELQTIDKANKTPRDEVKKKRQRKENEATRQTKDIKRKVR</sequence>
<evidence type="ECO:0000313" key="3">
    <source>
        <dbReference type="Proteomes" id="UP000036403"/>
    </source>
</evidence>
<reference evidence="2 3" key="1">
    <citation type="submission" date="2015-04" db="EMBL/GenBank/DDBJ databases">
        <title>Lasius niger genome sequencing.</title>
        <authorList>
            <person name="Konorov E.A."/>
            <person name="Nikitin M.A."/>
            <person name="Kirill M.V."/>
            <person name="Chang P."/>
        </authorList>
    </citation>
    <scope>NUCLEOTIDE SEQUENCE [LARGE SCALE GENOMIC DNA]</scope>
    <source>
        <tissue evidence="2">Whole</tissue>
    </source>
</reference>
<gene>
    <name evidence="2" type="ORF">RF55_13019</name>
</gene>
<feature type="compositionally biased region" description="Basic and acidic residues" evidence="1">
    <location>
        <begin position="88"/>
        <end position="120"/>
    </location>
</feature>
<keyword evidence="3" id="KW-1185">Reference proteome</keyword>
<comment type="caution">
    <text evidence="2">The sequence shown here is derived from an EMBL/GenBank/DDBJ whole genome shotgun (WGS) entry which is preliminary data.</text>
</comment>
<accession>A0A0J7N4R1</accession>
<dbReference type="GO" id="GO:0016301">
    <property type="term" value="F:kinase activity"/>
    <property type="evidence" value="ECO:0007669"/>
    <property type="project" value="UniProtKB-KW"/>
</dbReference>
<protein>
    <submittedName>
        <fullName evidence="2">Cyclin-dependent kinase-like 2-like protein</fullName>
    </submittedName>
</protein>
<keyword evidence="2" id="KW-0418">Kinase</keyword>
<keyword evidence="2" id="KW-0808">Transferase</keyword>
<name>A0A0J7N4R1_LASNI</name>
<dbReference type="AlphaFoldDB" id="A0A0J7N4R1"/>
<evidence type="ECO:0000313" key="2">
    <source>
        <dbReference type="EMBL" id="KMQ87645.1"/>
    </source>
</evidence>
<dbReference type="PaxDb" id="67767-A0A0J7N4R1"/>
<feature type="region of interest" description="Disordered" evidence="1">
    <location>
        <begin position="88"/>
        <end position="126"/>
    </location>
</feature>
<dbReference type="OrthoDB" id="7555435at2759"/>
<dbReference type="Proteomes" id="UP000036403">
    <property type="component" value="Unassembled WGS sequence"/>
</dbReference>
<evidence type="ECO:0000256" key="1">
    <source>
        <dbReference type="SAM" id="MobiDB-lite"/>
    </source>
</evidence>
<organism evidence="2 3">
    <name type="scientific">Lasius niger</name>
    <name type="common">Black garden ant</name>
    <dbReference type="NCBI Taxonomy" id="67767"/>
    <lineage>
        <taxon>Eukaryota</taxon>
        <taxon>Metazoa</taxon>
        <taxon>Ecdysozoa</taxon>
        <taxon>Arthropoda</taxon>
        <taxon>Hexapoda</taxon>
        <taxon>Insecta</taxon>
        <taxon>Pterygota</taxon>
        <taxon>Neoptera</taxon>
        <taxon>Endopterygota</taxon>
        <taxon>Hymenoptera</taxon>
        <taxon>Apocrita</taxon>
        <taxon>Aculeata</taxon>
        <taxon>Formicoidea</taxon>
        <taxon>Formicidae</taxon>
        <taxon>Formicinae</taxon>
        <taxon>Lasius</taxon>
        <taxon>Lasius</taxon>
    </lineage>
</organism>